<reference evidence="1 2" key="1">
    <citation type="submission" date="2018-02" db="EMBL/GenBank/DDBJ databases">
        <title>The genomes of Aspergillus section Nigri reveals drivers in fungal speciation.</title>
        <authorList>
            <consortium name="DOE Joint Genome Institute"/>
            <person name="Vesth T.C."/>
            <person name="Nybo J."/>
            <person name="Theobald S."/>
            <person name="Brandl J."/>
            <person name="Frisvad J.C."/>
            <person name="Nielsen K.F."/>
            <person name="Lyhne E.K."/>
            <person name="Kogle M.E."/>
            <person name="Kuo A."/>
            <person name="Riley R."/>
            <person name="Clum A."/>
            <person name="Nolan M."/>
            <person name="Lipzen A."/>
            <person name="Salamov A."/>
            <person name="Henrissat B."/>
            <person name="Wiebenga A."/>
            <person name="De vries R.P."/>
            <person name="Grigoriev I.V."/>
            <person name="Mortensen U.H."/>
            <person name="Andersen M.R."/>
            <person name="Baker S.E."/>
        </authorList>
    </citation>
    <scope>NUCLEOTIDE SEQUENCE [LARGE SCALE GENOMIC DNA]</scope>
    <source>
        <strain evidence="1 2">CBS 313.89</strain>
    </source>
</reference>
<name>A0A8G1W363_9EURO</name>
<dbReference type="VEuPathDB" id="FungiDB:BO72DRAFT_492634"/>
<protein>
    <submittedName>
        <fullName evidence="1">Uncharacterized protein</fullName>
    </submittedName>
</protein>
<dbReference type="OrthoDB" id="654211at2759"/>
<keyword evidence="2" id="KW-1185">Reference proteome</keyword>
<proteinExistence type="predicted"/>
<gene>
    <name evidence="1" type="ORF">BO72DRAFT_492634</name>
</gene>
<dbReference type="RefSeq" id="XP_040805221.1">
    <property type="nucleotide sequence ID" value="XM_040948307.1"/>
</dbReference>
<dbReference type="GeneID" id="63865640"/>
<organism evidence="1 2">
    <name type="scientific">Aspergillus fijiensis CBS 313.89</name>
    <dbReference type="NCBI Taxonomy" id="1448319"/>
    <lineage>
        <taxon>Eukaryota</taxon>
        <taxon>Fungi</taxon>
        <taxon>Dikarya</taxon>
        <taxon>Ascomycota</taxon>
        <taxon>Pezizomycotina</taxon>
        <taxon>Eurotiomycetes</taxon>
        <taxon>Eurotiomycetidae</taxon>
        <taxon>Eurotiales</taxon>
        <taxon>Aspergillaceae</taxon>
        <taxon>Aspergillus</taxon>
    </lineage>
</organism>
<evidence type="ECO:0000313" key="1">
    <source>
        <dbReference type="EMBL" id="RAK81211.1"/>
    </source>
</evidence>
<dbReference type="EMBL" id="KZ824626">
    <property type="protein sequence ID" value="RAK81211.1"/>
    <property type="molecule type" value="Genomic_DNA"/>
</dbReference>
<sequence>MTAPSPVDAAPHILELLADLHQRSLDQEALLSKTGKASSSIILSELQDQDPTITTTPANLKKQFDRLMIDKFIALEEEERLLAYIKDMVAEADPTGEMAASGGRSHSPQVDLCIHVLKIWHKLLSGDAVWDVVRLIGRALEAYWRILEGGTT</sequence>
<dbReference type="AlphaFoldDB" id="A0A8G1W363"/>
<evidence type="ECO:0000313" key="2">
    <source>
        <dbReference type="Proteomes" id="UP000249789"/>
    </source>
</evidence>
<dbReference type="Proteomes" id="UP000249789">
    <property type="component" value="Unassembled WGS sequence"/>
</dbReference>
<accession>A0A8G1W363</accession>